<gene>
    <name evidence="2" type="ordered locus">RUM_00170</name>
</gene>
<dbReference type="OrthoDB" id="9803265at2"/>
<reference evidence="2" key="1">
    <citation type="submission" date="2010-03" db="EMBL/GenBank/DDBJ databases">
        <title>The genome sequence of Ruminococcus sp. 18P13.</title>
        <authorList>
            <consortium name="metaHIT consortium -- http://www.metahit.eu/"/>
            <person name="Pajon A."/>
            <person name="Turner K."/>
            <person name="Parkhill J."/>
            <person name="Bernalier A."/>
        </authorList>
    </citation>
    <scope>NUCLEOTIDE SEQUENCE [LARGE SCALE GENOMIC DNA]</scope>
    <source>
        <strain evidence="2">Type strain: 18P13</strain>
    </source>
</reference>
<sequence length="233" mass="25939">MPENIFGIKSILTASTMTIGEFLTCILCSALLGFLISLIYIFTHRKTGYSQSYVLTMTMLPAIIAVIILIIGDSVSSALSLAGAFTLVRFRSAPGDPKDIAYVFFAMAVGLCCGMGYIGCAFLFFLLLGVIMFVLNAVHYGAPNVSDMTLKITIPENLNYMGLFDRVLTENTTYWRLKRVKTTDFGTLFDLVYSIKVKNGIDQKKFIDDLRALNGNLNVTLVLYKYDDKIYEK</sequence>
<keyword evidence="1" id="KW-0472">Membrane</keyword>
<dbReference type="Pfam" id="PF16316">
    <property type="entry name" value="DUF4956"/>
    <property type="match status" value="1"/>
</dbReference>
<evidence type="ECO:0008006" key="4">
    <source>
        <dbReference type="Google" id="ProtNLM"/>
    </source>
</evidence>
<feature type="transmembrane region" description="Helical" evidence="1">
    <location>
        <begin position="100"/>
        <end position="118"/>
    </location>
</feature>
<reference evidence="2" key="2">
    <citation type="submission" date="2010-03" db="EMBL/GenBank/DDBJ databases">
        <authorList>
            <person name="Pajon A."/>
        </authorList>
    </citation>
    <scope>NUCLEOTIDE SEQUENCE</scope>
    <source>
        <strain evidence="2">Type strain: 18P13</strain>
    </source>
</reference>
<dbReference type="GeneID" id="83154877"/>
<protein>
    <recommendedName>
        <fullName evidence="4">DUF4956 domain-containing protein</fullName>
    </recommendedName>
</protein>
<dbReference type="PATRIC" id="fig|213810.4.peg.117"/>
<evidence type="ECO:0000313" key="3">
    <source>
        <dbReference type="Proteomes" id="UP000007054"/>
    </source>
</evidence>
<feature type="transmembrane region" description="Helical" evidence="1">
    <location>
        <begin position="124"/>
        <end position="142"/>
    </location>
</feature>
<dbReference type="BioCyc" id="RCHA213810:RUM_RS00050-MONOMER"/>
<dbReference type="AlphaFoldDB" id="D4L9K3"/>
<organism evidence="2 3">
    <name type="scientific">Ruminococcus champanellensis (strain DSM 18848 / JCM 17042 / KCTC 15320 / 18P13)</name>
    <dbReference type="NCBI Taxonomy" id="213810"/>
    <lineage>
        <taxon>Bacteria</taxon>
        <taxon>Bacillati</taxon>
        <taxon>Bacillota</taxon>
        <taxon>Clostridia</taxon>
        <taxon>Eubacteriales</taxon>
        <taxon>Oscillospiraceae</taxon>
        <taxon>Ruminococcus</taxon>
    </lineage>
</organism>
<keyword evidence="3" id="KW-1185">Reference proteome</keyword>
<feature type="transmembrane region" description="Helical" evidence="1">
    <location>
        <begin position="21"/>
        <end position="42"/>
    </location>
</feature>
<dbReference type="STRING" id="213810.RUM_00170"/>
<dbReference type="HOGENOM" id="CLU_100966_1_0_9"/>
<dbReference type="RefSeq" id="WP_015557206.1">
    <property type="nucleotide sequence ID" value="NC_021039.1"/>
</dbReference>
<evidence type="ECO:0000313" key="2">
    <source>
        <dbReference type="EMBL" id="CBL16298.1"/>
    </source>
</evidence>
<evidence type="ECO:0000256" key="1">
    <source>
        <dbReference type="SAM" id="Phobius"/>
    </source>
</evidence>
<name>D4L9K3_RUMC1</name>
<keyword evidence="1" id="KW-1133">Transmembrane helix</keyword>
<dbReference type="InterPro" id="IPR032531">
    <property type="entry name" value="DUF4956"/>
</dbReference>
<accession>D4L9K3</accession>
<dbReference type="EMBL" id="FP929052">
    <property type="protein sequence ID" value="CBL16298.1"/>
    <property type="molecule type" value="Genomic_DNA"/>
</dbReference>
<feature type="transmembrane region" description="Helical" evidence="1">
    <location>
        <begin position="62"/>
        <end position="88"/>
    </location>
</feature>
<keyword evidence="1" id="KW-0812">Transmembrane</keyword>
<dbReference type="KEGG" id="rch:RUM_00170"/>
<dbReference type="Proteomes" id="UP000007054">
    <property type="component" value="Chromosome"/>
</dbReference>
<proteinExistence type="predicted"/>